<evidence type="ECO:0000259" key="8">
    <source>
        <dbReference type="SMART" id="SM01192"/>
    </source>
</evidence>
<evidence type="ECO:0000256" key="5">
    <source>
        <dbReference type="ARBA" id="ARBA00023239"/>
    </source>
</evidence>
<dbReference type="Pfam" id="PF00113">
    <property type="entry name" value="Enolase_C"/>
    <property type="match status" value="1"/>
</dbReference>
<dbReference type="EC" id="4.2.1.11" evidence="3"/>
<sequence>MTSNEGDTRTSSWKEETKEQEEEQEEKEQEEEKEEQDSSERKNRACELYRRLRVTQEMERALNDAVYDQPDDLYGYLATFFMERSAPARISRLGGLEVYDSEGQPSVRAQVMCTVHNQLKPMASAGIPASVGGGGLSPDTGERRAHHVSTALGWISGPLSDLLKGRDPCDQTGVDHILGKGKKAGERGKRGTSALKPLPPGVPPEPEVPGSTAVGAVSLAVVKSGALIRDVPLYKHIAALSHQSEFRVPVPMVTLLSCGKSSLGKLNLLEEVMLVPRPGQRIRQVVSTALQIHQELTRMIGCTSTKPGVRVISHANLEETLPSSLTIGQPTGAAVPSQAGAALVACDRPEQALDLVAEACRGLGLTLGKEVRLALNCAAHQLMDYSRGKYEAMAGSPKSPDELVDMYQALVLRYPAVVALIQPLRTEDVDQWERLNSVIGASCSLLCDMSGQPPSQAPPPGVKGHVLQQVNGTTNDAVGLGVAYVSLGGLQGTQQLAKYNRLIAIEEELAQQGILVSREKLPPPLCADDASLAEEEKEEEKEA</sequence>
<feature type="compositionally biased region" description="Acidic residues" evidence="7">
    <location>
        <begin position="18"/>
        <end position="35"/>
    </location>
</feature>
<dbReference type="AlphaFoldDB" id="A0A9Q0ESK3"/>
<comment type="similarity">
    <text evidence="2">Belongs to the enolase family.</text>
</comment>
<feature type="region of interest" description="Disordered" evidence="7">
    <location>
        <begin position="1"/>
        <end position="43"/>
    </location>
</feature>
<dbReference type="PANTHER" id="PTHR11902">
    <property type="entry name" value="ENOLASE"/>
    <property type="match status" value="1"/>
</dbReference>
<dbReference type="InterPro" id="IPR000941">
    <property type="entry name" value="Enolase"/>
</dbReference>
<feature type="domain" description="Enolase N-terminal" evidence="9">
    <location>
        <begin position="90"/>
        <end position="237"/>
    </location>
</feature>
<feature type="region of interest" description="Disordered" evidence="7">
    <location>
        <begin position="521"/>
        <end position="543"/>
    </location>
</feature>
<comment type="pathway">
    <text evidence="1">Carbohydrate degradation; glycolysis; pyruvate from D-glyceraldehyde 3-phosphate: step 4/5.</text>
</comment>
<feature type="compositionally biased region" description="Basic and acidic residues" evidence="7">
    <location>
        <begin position="1"/>
        <end position="17"/>
    </location>
</feature>
<evidence type="ECO:0000259" key="9">
    <source>
        <dbReference type="SMART" id="SM01193"/>
    </source>
</evidence>
<dbReference type="InterPro" id="IPR020810">
    <property type="entry name" value="Enolase_C"/>
</dbReference>
<dbReference type="GO" id="GO:0004634">
    <property type="term" value="F:phosphopyruvate hydratase activity"/>
    <property type="evidence" value="ECO:0007669"/>
    <property type="project" value="UniProtKB-EC"/>
</dbReference>
<dbReference type="SUPFAM" id="SSF54826">
    <property type="entry name" value="Enolase N-terminal domain-like"/>
    <property type="match status" value="1"/>
</dbReference>
<dbReference type="Gene3D" id="3.30.390.10">
    <property type="entry name" value="Enolase-like, N-terminal domain"/>
    <property type="match status" value="1"/>
</dbReference>
<dbReference type="OrthoDB" id="10009078at2759"/>
<keyword evidence="5" id="KW-0456">Lyase</keyword>
<dbReference type="PANTHER" id="PTHR11902:SF30">
    <property type="entry name" value="ENOLASE 4"/>
    <property type="match status" value="1"/>
</dbReference>
<dbReference type="GO" id="GO:0000015">
    <property type="term" value="C:phosphopyruvate hydratase complex"/>
    <property type="evidence" value="ECO:0007669"/>
    <property type="project" value="InterPro"/>
</dbReference>
<dbReference type="GO" id="GO:0000287">
    <property type="term" value="F:magnesium ion binding"/>
    <property type="evidence" value="ECO:0007669"/>
    <property type="project" value="InterPro"/>
</dbReference>
<accession>A0A9Q0ESK3</accession>
<evidence type="ECO:0000256" key="4">
    <source>
        <dbReference type="ARBA" id="ARBA00023152"/>
    </source>
</evidence>
<evidence type="ECO:0000313" key="11">
    <source>
        <dbReference type="Proteomes" id="UP001148018"/>
    </source>
</evidence>
<feature type="compositionally biased region" description="Acidic residues" evidence="7">
    <location>
        <begin position="531"/>
        <end position="543"/>
    </location>
</feature>
<dbReference type="InterPro" id="IPR020811">
    <property type="entry name" value="Enolase_N"/>
</dbReference>
<feature type="compositionally biased region" description="Pro residues" evidence="7">
    <location>
        <begin position="197"/>
        <end position="207"/>
    </location>
</feature>
<protein>
    <recommendedName>
        <fullName evidence="3">phosphopyruvate hydratase</fullName>
        <ecNumber evidence="3">4.2.1.11</ecNumber>
    </recommendedName>
    <alternativeName>
        <fullName evidence="6">2-phospho-D-glycerate hydro-lyase</fullName>
    </alternativeName>
</protein>
<dbReference type="EMBL" id="JANIIK010000038">
    <property type="protein sequence ID" value="KAJ3609842.1"/>
    <property type="molecule type" value="Genomic_DNA"/>
</dbReference>
<organism evidence="10 11">
    <name type="scientific">Muraenolepis orangiensis</name>
    <name type="common">Patagonian moray cod</name>
    <dbReference type="NCBI Taxonomy" id="630683"/>
    <lineage>
        <taxon>Eukaryota</taxon>
        <taxon>Metazoa</taxon>
        <taxon>Chordata</taxon>
        <taxon>Craniata</taxon>
        <taxon>Vertebrata</taxon>
        <taxon>Euteleostomi</taxon>
        <taxon>Actinopterygii</taxon>
        <taxon>Neopterygii</taxon>
        <taxon>Teleostei</taxon>
        <taxon>Neoteleostei</taxon>
        <taxon>Acanthomorphata</taxon>
        <taxon>Zeiogadaria</taxon>
        <taxon>Gadariae</taxon>
        <taxon>Gadiformes</taxon>
        <taxon>Muraenolepidoidei</taxon>
        <taxon>Muraenolepididae</taxon>
        <taxon>Muraenolepis</taxon>
    </lineage>
</organism>
<evidence type="ECO:0000256" key="3">
    <source>
        <dbReference type="ARBA" id="ARBA00012058"/>
    </source>
</evidence>
<evidence type="ECO:0000256" key="1">
    <source>
        <dbReference type="ARBA" id="ARBA00005031"/>
    </source>
</evidence>
<keyword evidence="4" id="KW-0324">Glycolysis</keyword>
<proteinExistence type="inferred from homology"/>
<evidence type="ECO:0000256" key="2">
    <source>
        <dbReference type="ARBA" id="ARBA00009604"/>
    </source>
</evidence>
<dbReference type="InterPro" id="IPR029017">
    <property type="entry name" value="Enolase-like_N"/>
</dbReference>
<dbReference type="SUPFAM" id="SSF51604">
    <property type="entry name" value="Enolase C-terminal domain-like"/>
    <property type="match status" value="1"/>
</dbReference>
<gene>
    <name evidence="10" type="ORF">NHX12_021936</name>
</gene>
<dbReference type="Gene3D" id="3.20.20.120">
    <property type="entry name" value="Enolase-like C-terminal domain"/>
    <property type="match status" value="2"/>
</dbReference>
<dbReference type="SMART" id="SM01192">
    <property type="entry name" value="Enolase_C"/>
    <property type="match status" value="1"/>
</dbReference>
<comment type="caution">
    <text evidence="10">The sequence shown here is derived from an EMBL/GenBank/DDBJ whole genome shotgun (WGS) entry which is preliminary data.</text>
</comment>
<feature type="region of interest" description="Disordered" evidence="7">
    <location>
        <begin position="174"/>
        <end position="209"/>
    </location>
</feature>
<dbReference type="SMART" id="SM01193">
    <property type="entry name" value="Enolase_N"/>
    <property type="match status" value="1"/>
</dbReference>
<dbReference type="InterPro" id="IPR036849">
    <property type="entry name" value="Enolase-like_C_sf"/>
</dbReference>
<name>A0A9Q0ESK3_9TELE</name>
<feature type="domain" description="Enolase C-terminal TIM barrel" evidence="8">
    <location>
        <begin position="245"/>
        <end position="523"/>
    </location>
</feature>
<dbReference type="GO" id="GO:0006096">
    <property type="term" value="P:glycolytic process"/>
    <property type="evidence" value="ECO:0007669"/>
    <property type="project" value="UniProtKB-KW"/>
</dbReference>
<evidence type="ECO:0000256" key="6">
    <source>
        <dbReference type="ARBA" id="ARBA00031125"/>
    </source>
</evidence>
<evidence type="ECO:0000313" key="10">
    <source>
        <dbReference type="EMBL" id="KAJ3609842.1"/>
    </source>
</evidence>
<keyword evidence="11" id="KW-1185">Reference proteome</keyword>
<dbReference type="Proteomes" id="UP001148018">
    <property type="component" value="Unassembled WGS sequence"/>
</dbReference>
<evidence type="ECO:0000256" key="7">
    <source>
        <dbReference type="SAM" id="MobiDB-lite"/>
    </source>
</evidence>
<reference evidence="10" key="1">
    <citation type="submission" date="2022-07" db="EMBL/GenBank/DDBJ databases">
        <title>Chromosome-level genome of Muraenolepis orangiensis.</title>
        <authorList>
            <person name="Kim J."/>
        </authorList>
    </citation>
    <scope>NUCLEOTIDE SEQUENCE</scope>
    <source>
        <strain evidence="10">KU_S4_2022</strain>
        <tissue evidence="10">Muscle</tissue>
    </source>
</reference>